<evidence type="ECO:0000313" key="2">
    <source>
        <dbReference type="EMBL" id="QNQ10225.1"/>
    </source>
</evidence>
<dbReference type="AlphaFoldDB" id="A0A7H0LKM2"/>
<dbReference type="KEGG" id="spap:H3Z74_03005"/>
<dbReference type="PROSITE" id="PS51819">
    <property type="entry name" value="VOC"/>
    <property type="match status" value="1"/>
</dbReference>
<organism evidence="2 3">
    <name type="scientific">Sphingomonas alpina</name>
    <dbReference type="NCBI Taxonomy" id="653931"/>
    <lineage>
        <taxon>Bacteria</taxon>
        <taxon>Pseudomonadati</taxon>
        <taxon>Pseudomonadota</taxon>
        <taxon>Alphaproteobacteria</taxon>
        <taxon>Sphingomonadales</taxon>
        <taxon>Sphingomonadaceae</taxon>
        <taxon>Sphingomonas</taxon>
    </lineage>
</organism>
<dbReference type="InterPro" id="IPR004360">
    <property type="entry name" value="Glyas_Fos-R_dOase_dom"/>
</dbReference>
<protein>
    <submittedName>
        <fullName evidence="2">VOC family protein</fullName>
    </submittedName>
</protein>
<gene>
    <name evidence="2" type="ORF">H3Z74_03005</name>
</gene>
<dbReference type="Gene3D" id="3.10.180.10">
    <property type="entry name" value="2,3-Dihydroxybiphenyl 1,2-Dioxygenase, domain 1"/>
    <property type="match status" value="1"/>
</dbReference>
<keyword evidence="3" id="KW-1185">Reference proteome</keyword>
<name>A0A7H0LKM2_9SPHN</name>
<dbReference type="RefSeq" id="WP_187762529.1">
    <property type="nucleotide sequence ID" value="NZ_CP061038.1"/>
</dbReference>
<evidence type="ECO:0000313" key="3">
    <source>
        <dbReference type="Proteomes" id="UP000516148"/>
    </source>
</evidence>
<dbReference type="InterPro" id="IPR037523">
    <property type="entry name" value="VOC_core"/>
</dbReference>
<dbReference type="InterPro" id="IPR029068">
    <property type="entry name" value="Glyas_Bleomycin-R_OHBP_Dase"/>
</dbReference>
<reference evidence="2 3" key="1">
    <citation type="submission" date="2020-09" db="EMBL/GenBank/DDBJ databases">
        <title>Sphingomonas sp., a new species isolated from pork steak.</title>
        <authorList>
            <person name="Heidler von Heilborn D."/>
        </authorList>
    </citation>
    <scope>NUCLEOTIDE SEQUENCE [LARGE SCALE GENOMIC DNA]</scope>
    <source>
        <strain evidence="3">S8-3T</strain>
    </source>
</reference>
<sequence>MTFQQSGAPVTYLNVSDRERALGFYRDTLGLTLRSSDDFGDFIDFGGGLLRMTAMPDHKAHPHPVLGWNVEDIGAAVVALRDRGITFSIFEGFGQDALGIWTSPDGKAKIAFFADPDGNVLTLSEA</sequence>
<feature type="domain" description="VOC" evidence="1">
    <location>
        <begin position="6"/>
        <end position="126"/>
    </location>
</feature>
<dbReference type="Proteomes" id="UP000516148">
    <property type="component" value="Chromosome"/>
</dbReference>
<dbReference type="Pfam" id="PF00903">
    <property type="entry name" value="Glyoxalase"/>
    <property type="match status" value="1"/>
</dbReference>
<evidence type="ECO:0000259" key="1">
    <source>
        <dbReference type="PROSITE" id="PS51819"/>
    </source>
</evidence>
<dbReference type="EMBL" id="CP061038">
    <property type="protein sequence ID" value="QNQ10225.1"/>
    <property type="molecule type" value="Genomic_DNA"/>
</dbReference>
<proteinExistence type="predicted"/>
<accession>A0A7H0LKM2</accession>
<dbReference type="SUPFAM" id="SSF54593">
    <property type="entry name" value="Glyoxalase/Bleomycin resistance protein/Dihydroxybiphenyl dioxygenase"/>
    <property type="match status" value="1"/>
</dbReference>